<dbReference type="Proteomes" id="UP000000305">
    <property type="component" value="Unassembled WGS sequence"/>
</dbReference>
<dbReference type="KEGG" id="dpx:DAPPUDRAFT_99828"/>
<evidence type="ECO:0000256" key="1">
    <source>
        <dbReference type="SAM" id="MobiDB-lite"/>
    </source>
</evidence>
<dbReference type="InParanoid" id="E9G8F4"/>
<name>E9G8F4_DAPPU</name>
<accession>E9G8F4</accession>
<organism evidence="2 3">
    <name type="scientific">Daphnia pulex</name>
    <name type="common">Water flea</name>
    <dbReference type="NCBI Taxonomy" id="6669"/>
    <lineage>
        <taxon>Eukaryota</taxon>
        <taxon>Metazoa</taxon>
        <taxon>Ecdysozoa</taxon>
        <taxon>Arthropoda</taxon>
        <taxon>Crustacea</taxon>
        <taxon>Branchiopoda</taxon>
        <taxon>Diplostraca</taxon>
        <taxon>Cladocera</taxon>
        <taxon>Anomopoda</taxon>
        <taxon>Daphniidae</taxon>
        <taxon>Daphnia</taxon>
    </lineage>
</organism>
<feature type="region of interest" description="Disordered" evidence="1">
    <location>
        <begin position="288"/>
        <end position="319"/>
    </location>
</feature>
<sequence>MDNMLTEYDPDVPDELKYEDCLECPGKKGGTVFFHKPTGYFYWKVVDPRSNFVSHHCACRQFMSENHTKYCSNKGKDFVMTEKCRIFIGSGGRHSHPPPSRFNMELMVFKWEAQLTQILKAKAVNDIWIINNMYQTWPFALVFTKPRLKNLLRISLNYARRIGLAKPGSKDNQDSQIFIDQFDLVKVKAMKSLLLTSVKYWGPPLPLDNRTRKVKCFECCKGTLNVTKRNHSNSLDDDSPLILKGGKRKCLIIVDSDCESSSVTLRKEKVNNGPSSNGLREVRRKRLQPKESSFVMEESPPPKIRNDRTAKTSPFRSGTGCGKSSAICYLEIPDSFWVKISSLEQ</sequence>
<protein>
    <submittedName>
        <fullName evidence="2">Uncharacterized protein</fullName>
    </submittedName>
</protein>
<evidence type="ECO:0000313" key="3">
    <source>
        <dbReference type="Proteomes" id="UP000000305"/>
    </source>
</evidence>
<evidence type="ECO:0000313" key="2">
    <source>
        <dbReference type="EMBL" id="EFX83967.1"/>
    </source>
</evidence>
<proteinExistence type="predicted"/>
<dbReference type="EMBL" id="GL732535">
    <property type="protein sequence ID" value="EFX83967.1"/>
    <property type="molecule type" value="Genomic_DNA"/>
</dbReference>
<dbReference type="HOGENOM" id="CLU_804773_0_0_1"/>
<reference evidence="2 3" key="1">
    <citation type="journal article" date="2011" name="Science">
        <title>The ecoresponsive genome of Daphnia pulex.</title>
        <authorList>
            <person name="Colbourne J.K."/>
            <person name="Pfrender M.E."/>
            <person name="Gilbert D."/>
            <person name="Thomas W.K."/>
            <person name="Tucker A."/>
            <person name="Oakley T.H."/>
            <person name="Tokishita S."/>
            <person name="Aerts A."/>
            <person name="Arnold G.J."/>
            <person name="Basu M.K."/>
            <person name="Bauer D.J."/>
            <person name="Caceres C.E."/>
            <person name="Carmel L."/>
            <person name="Casola C."/>
            <person name="Choi J.H."/>
            <person name="Detter J.C."/>
            <person name="Dong Q."/>
            <person name="Dusheyko S."/>
            <person name="Eads B.D."/>
            <person name="Frohlich T."/>
            <person name="Geiler-Samerotte K.A."/>
            <person name="Gerlach D."/>
            <person name="Hatcher P."/>
            <person name="Jogdeo S."/>
            <person name="Krijgsveld J."/>
            <person name="Kriventseva E.V."/>
            <person name="Kultz D."/>
            <person name="Laforsch C."/>
            <person name="Lindquist E."/>
            <person name="Lopez J."/>
            <person name="Manak J.R."/>
            <person name="Muller J."/>
            <person name="Pangilinan J."/>
            <person name="Patwardhan R.P."/>
            <person name="Pitluck S."/>
            <person name="Pritham E.J."/>
            <person name="Rechtsteiner A."/>
            <person name="Rho M."/>
            <person name="Rogozin I.B."/>
            <person name="Sakarya O."/>
            <person name="Salamov A."/>
            <person name="Schaack S."/>
            <person name="Shapiro H."/>
            <person name="Shiga Y."/>
            <person name="Skalitzky C."/>
            <person name="Smith Z."/>
            <person name="Souvorov A."/>
            <person name="Sung W."/>
            <person name="Tang Z."/>
            <person name="Tsuchiya D."/>
            <person name="Tu H."/>
            <person name="Vos H."/>
            <person name="Wang M."/>
            <person name="Wolf Y.I."/>
            <person name="Yamagata H."/>
            <person name="Yamada T."/>
            <person name="Ye Y."/>
            <person name="Shaw J.R."/>
            <person name="Andrews J."/>
            <person name="Crease T.J."/>
            <person name="Tang H."/>
            <person name="Lucas S.M."/>
            <person name="Robertson H.M."/>
            <person name="Bork P."/>
            <person name="Koonin E.V."/>
            <person name="Zdobnov E.M."/>
            <person name="Grigoriev I.V."/>
            <person name="Lynch M."/>
            <person name="Boore J.L."/>
        </authorList>
    </citation>
    <scope>NUCLEOTIDE SEQUENCE [LARGE SCALE GENOMIC DNA]</scope>
</reference>
<dbReference type="OrthoDB" id="6335941at2759"/>
<dbReference type="AlphaFoldDB" id="E9G8F4"/>
<gene>
    <name evidence="2" type="ORF">DAPPUDRAFT_99828</name>
</gene>
<keyword evidence="3" id="KW-1185">Reference proteome</keyword>